<reference evidence="2" key="1">
    <citation type="submission" date="2021-04" db="EMBL/GenBank/DDBJ databases">
        <title>Genome based classification of Actinospica acidithermotolerans sp. nov., an actinobacterium isolated from an Indonesian hot spring.</title>
        <authorList>
            <person name="Kusuma A.B."/>
            <person name="Putra K.E."/>
            <person name="Nafisah S."/>
            <person name="Loh J."/>
            <person name="Nouioui I."/>
            <person name="Goodfellow M."/>
        </authorList>
    </citation>
    <scope>NUCLEOTIDE SEQUENCE</scope>
    <source>
        <strain evidence="2">CSCA 57</strain>
    </source>
</reference>
<dbReference type="Proteomes" id="UP000675781">
    <property type="component" value="Unassembled WGS sequence"/>
</dbReference>
<organism evidence="2 3">
    <name type="scientific">Actinospica durhamensis</name>
    <dbReference type="NCBI Taxonomy" id="1508375"/>
    <lineage>
        <taxon>Bacteria</taxon>
        <taxon>Bacillati</taxon>
        <taxon>Actinomycetota</taxon>
        <taxon>Actinomycetes</taxon>
        <taxon>Catenulisporales</taxon>
        <taxon>Actinospicaceae</taxon>
        <taxon>Actinospica</taxon>
    </lineage>
</organism>
<dbReference type="Pfam" id="PF06912">
    <property type="entry name" value="DUF1275"/>
    <property type="match status" value="1"/>
</dbReference>
<dbReference type="PANTHER" id="PTHR37314:SF4">
    <property type="entry name" value="UPF0700 TRANSMEMBRANE PROTEIN YOAK"/>
    <property type="match status" value="1"/>
</dbReference>
<feature type="transmembrane region" description="Helical" evidence="1">
    <location>
        <begin position="26"/>
        <end position="50"/>
    </location>
</feature>
<dbReference type="InterPro" id="IPR010699">
    <property type="entry name" value="DUF1275"/>
</dbReference>
<dbReference type="PANTHER" id="PTHR37314">
    <property type="entry name" value="SLR0142 PROTEIN"/>
    <property type="match status" value="1"/>
</dbReference>
<feature type="transmembrane region" description="Helical" evidence="1">
    <location>
        <begin position="103"/>
        <end position="122"/>
    </location>
</feature>
<feature type="transmembrane region" description="Helical" evidence="1">
    <location>
        <begin position="213"/>
        <end position="230"/>
    </location>
</feature>
<evidence type="ECO:0000256" key="1">
    <source>
        <dbReference type="SAM" id="Phobius"/>
    </source>
</evidence>
<evidence type="ECO:0000313" key="3">
    <source>
        <dbReference type="Proteomes" id="UP000675781"/>
    </source>
</evidence>
<dbReference type="AlphaFoldDB" id="A0A941ENA3"/>
<dbReference type="RefSeq" id="WP_212529325.1">
    <property type="nucleotide sequence ID" value="NZ_JAGSOG010000071.1"/>
</dbReference>
<feature type="transmembrane region" description="Helical" evidence="1">
    <location>
        <begin position="134"/>
        <end position="152"/>
    </location>
</feature>
<keyword evidence="1" id="KW-0812">Transmembrane</keyword>
<proteinExistence type="predicted"/>
<name>A0A941ENA3_9ACTN</name>
<protein>
    <submittedName>
        <fullName evidence="2">DUF1275 domain-containing protein</fullName>
    </submittedName>
</protein>
<comment type="caution">
    <text evidence="2">The sequence shown here is derived from an EMBL/GenBank/DDBJ whole genome shotgun (WGS) entry which is preliminary data.</text>
</comment>
<keyword evidence="3" id="KW-1185">Reference proteome</keyword>
<evidence type="ECO:0000313" key="2">
    <source>
        <dbReference type="EMBL" id="MBR7834812.1"/>
    </source>
</evidence>
<keyword evidence="1" id="KW-1133">Transmembrane helix</keyword>
<accession>A0A941ENA3</accession>
<dbReference type="EMBL" id="JAGSOG010000071">
    <property type="protein sequence ID" value="MBR7834812.1"/>
    <property type="molecule type" value="Genomic_DNA"/>
</dbReference>
<feature type="transmembrane region" description="Helical" evidence="1">
    <location>
        <begin position="189"/>
        <end position="207"/>
    </location>
</feature>
<gene>
    <name evidence="2" type="ORF">KDL01_16165</name>
</gene>
<feature type="transmembrane region" description="Helical" evidence="1">
    <location>
        <begin position="56"/>
        <end position="82"/>
    </location>
</feature>
<keyword evidence="1" id="KW-0472">Membrane</keyword>
<sequence>MSEVFLGAWHTVAPVRGERHGPLAPLLLLLTLITGFVDAYSYLVLGHVFVANMTGNVVFCGFAIAGAAGFSLPASITALVAFAAGALVGGHVAQLRREHRARLLYAALLIQTVLVAAAYIVAETTVPTREAGSRYTLIILLGLAMGVQNAAARALAVPDLTTTVLTMTITGASADSRTAGHGLKTGRRLLSVLTMFLGALCGALTVAHGHAGVTLLIAFVLLIGATGYIGRLIDSTEPWVTPVV</sequence>